<dbReference type="STRING" id="1586287.BBK82_02620"/>
<dbReference type="InterPro" id="IPR032710">
    <property type="entry name" value="NTF2-like_dom_sf"/>
</dbReference>
<proteinExistence type="predicted"/>
<name>A0A1B2HBM3_9PSEU</name>
<reference evidence="2 3" key="1">
    <citation type="submission" date="2016-07" db="EMBL/GenBank/DDBJ databases">
        <title>Complete genome sequence of the Lentzea guizhouensis DHS C013.</title>
        <authorList>
            <person name="Cao C."/>
        </authorList>
    </citation>
    <scope>NUCLEOTIDE SEQUENCE [LARGE SCALE GENOMIC DNA]</scope>
    <source>
        <strain evidence="2 3">DHS C013</strain>
    </source>
</reference>
<evidence type="ECO:0000313" key="2">
    <source>
        <dbReference type="EMBL" id="ANZ35127.1"/>
    </source>
</evidence>
<dbReference type="EMBL" id="CP016793">
    <property type="protein sequence ID" value="ANZ35127.1"/>
    <property type="molecule type" value="Genomic_DNA"/>
</dbReference>
<evidence type="ECO:0000313" key="3">
    <source>
        <dbReference type="Proteomes" id="UP000093053"/>
    </source>
</evidence>
<keyword evidence="3" id="KW-1185">Reference proteome</keyword>
<organism evidence="2 3">
    <name type="scientific">Lentzea guizhouensis</name>
    <dbReference type="NCBI Taxonomy" id="1586287"/>
    <lineage>
        <taxon>Bacteria</taxon>
        <taxon>Bacillati</taxon>
        <taxon>Actinomycetota</taxon>
        <taxon>Actinomycetes</taxon>
        <taxon>Pseudonocardiales</taxon>
        <taxon>Pseudonocardiaceae</taxon>
        <taxon>Lentzea</taxon>
    </lineage>
</organism>
<protein>
    <submittedName>
        <fullName evidence="2">DUF4440 domain-containing protein</fullName>
    </submittedName>
</protein>
<dbReference type="InterPro" id="IPR037401">
    <property type="entry name" value="SnoaL-like"/>
</dbReference>
<dbReference type="Pfam" id="PF13577">
    <property type="entry name" value="SnoaL_4"/>
    <property type="match status" value="1"/>
</dbReference>
<accession>A0A1B2HBM3</accession>
<feature type="domain" description="SnoaL-like" evidence="1">
    <location>
        <begin position="15"/>
        <end position="135"/>
    </location>
</feature>
<dbReference type="KEGG" id="led:BBK82_02620"/>
<sequence>MSPVSVAANVAVYIEVQTFYAQQMRLLDSLDVEGYAQTFTEDGVTDHAHRGEKVEGRAALIAGASAALPRYKGVAVRHWNDHYLVEEVDENTLNVSYASLVTRTTAEGVVSFEPTFSIEDVLVRIDGKLYTKSRTIHRDLPVQAA</sequence>
<dbReference type="AlphaFoldDB" id="A0A1B2HBM3"/>
<dbReference type="Proteomes" id="UP000093053">
    <property type="component" value="Chromosome"/>
</dbReference>
<gene>
    <name evidence="2" type="ORF">BBK82_02620</name>
</gene>
<dbReference type="RefSeq" id="WP_065913545.1">
    <property type="nucleotide sequence ID" value="NZ_CP016793.1"/>
</dbReference>
<dbReference type="Gene3D" id="3.10.450.50">
    <property type="match status" value="1"/>
</dbReference>
<evidence type="ECO:0000259" key="1">
    <source>
        <dbReference type="Pfam" id="PF13577"/>
    </source>
</evidence>
<dbReference type="SUPFAM" id="SSF54427">
    <property type="entry name" value="NTF2-like"/>
    <property type="match status" value="1"/>
</dbReference>